<feature type="transmembrane region" description="Helical" evidence="7">
    <location>
        <begin position="165"/>
        <end position="191"/>
    </location>
</feature>
<dbReference type="PROSITE" id="PS50893">
    <property type="entry name" value="ABC_TRANSPORTER_2"/>
    <property type="match status" value="1"/>
</dbReference>
<dbReference type="Gene3D" id="1.20.1560.10">
    <property type="entry name" value="ABC transporter type 1, transmembrane domain"/>
    <property type="match status" value="1"/>
</dbReference>
<evidence type="ECO:0000256" key="2">
    <source>
        <dbReference type="ARBA" id="ARBA00022692"/>
    </source>
</evidence>
<dbReference type="PANTHER" id="PTHR24221:SF654">
    <property type="entry name" value="ATP-BINDING CASSETTE SUB-FAMILY B MEMBER 6"/>
    <property type="match status" value="1"/>
</dbReference>
<keyword evidence="2 7" id="KW-0812">Transmembrane</keyword>
<evidence type="ECO:0000256" key="4">
    <source>
        <dbReference type="ARBA" id="ARBA00022840"/>
    </source>
</evidence>
<dbReference type="InterPro" id="IPR003593">
    <property type="entry name" value="AAA+_ATPase"/>
</dbReference>
<gene>
    <name evidence="9" type="ORF">H4W30_001395</name>
</gene>
<dbReference type="Proteomes" id="UP000656548">
    <property type="component" value="Unassembled WGS sequence"/>
</dbReference>
<evidence type="ECO:0000256" key="5">
    <source>
        <dbReference type="ARBA" id="ARBA00022989"/>
    </source>
</evidence>
<dbReference type="SMART" id="SM00382">
    <property type="entry name" value="AAA"/>
    <property type="match status" value="1"/>
</dbReference>
<dbReference type="EMBL" id="JADBEJ010000001">
    <property type="protein sequence ID" value="MBE1574366.1"/>
    <property type="molecule type" value="Genomic_DNA"/>
</dbReference>
<evidence type="ECO:0000313" key="10">
    <source>
        <dbReference type="Proteomes" id="UP000656548"/>
    </source>
</evidence>
<reference evidence="9 10" key="1">
    <citation type="submission" date="2020-10" db="EMBL/GenBank/DDBJ databases">
        <title>Sequencing the genomes of 1000 actinobacteria strains.</title>
        <authorList>
            <person name="Klenk H.-P."/>
        </authorList>
    </citation>
    <scope>NUCLEOTIDE SEQUENCE [LARGE SCALE GENOMIC DNA]</scope>
    <source>
        <strain evidence="9 10">DSM 46661</strain>
    </source>
</reference>
<dbReference type="InterPro" id="IPR017871">
    <property type="entry name" value="ABC_transporter-like_CS"/>
</dbReference>
<dbReference type="RefSeq" id="WP_192742006.1">
    <property type="nucleotide sequence ID" value="NZ_JADBEJ010000001.1"/>
</dbReference>
<dbReference type="InterPro" id="IPR039421">
    <property type="entry name" value="Type_1_exporter"/>
</dbReference>
<keyword evidence="10" id="KW-1185">Reference proteome</keyword>
<dbReference type="GO" id="GO:0005524">
    <property type="term" value="F:ATP binding"/>
    <property type="evidence" value="ECO:0007669"/>
    <property type="project" value="UniProtKB-KW"/>
</dbReference>
<evidence type="ECO:0000256" key="1">
    <source>
        <dbReference type="ARBA" id="ARBA00004651"/>
    </source>
</evidence>
<dbReference type="InterPro" id="IPR036640">
    <property type="entry name" value="ABC1_TM_sf"/>
</dbReference>
<keyword evidence="6 7" id="KW-0472">Membrane</keyword>
<evidence type="ECO:0000313" key="9">
    <source>
        <dbReference type="EMBL" id="MBE1574366.1"/>
    </source>
</evidence>
<dbReference type="Pfam" id="PF00005">
    <property type="entry name" value="ABC_tran"/>
    <property type="match status" value="1"/>
</dbReference>
<feature type="transmembrane region" description="Helical" evidence="7">
    <location>
        <begin position="268"/>
        <end position="288"/>
    </location>
</feature>
<dbReference type="Gene3D" id="3.40.50.300">
    <property type="entry name" value="P-loop containing nucleotide triphosphate hydrolases"/>
    <property type="match status" value="1"/>
</dbReference>
<keyword evidence="4 9" id="KW-0067">ATP-binding</keyword>
<sequence length="625" mass="67317">MTALVGLVWRRAGRWLRILSLLRYVPPATLAMALLLNVLLGLLPIGFVVAMSVLLQRVPAAIGGDPAAWTALLAVLAVAGAAFGLQQTLAPFQAAAGELVMRHVDGRCRVLLMRAALVDAPAMALDDPELLDDVNAAREAFDRASASPGDAAAGAVALVARYTQLVGAVVLVGITLSPLAAVVIGVTAVVIRFGQRGSLGKFGDFYDGLAGERRKVSYVKALASGPQAAKEIRLLGLVDWLRDRHRRDDLGYLRTMWRGRRALLGPPFLWLSAAGLVGATVVFLLLAGHGGLSLLELGIALQSVLILMRFGVYFPECDVQTQYGSLAYEALLAFRDKGRSLRPLESGLSLPADGLPQRSIRFHDVGFRYRPDGREVLAGLDLEVPAGTSLAVVGLNGAGKTTLVKLLTRLYDPTSGRISVDGHDLRDIEPGDWHRRLAVIFQDYVRYELSFADNIALGAPEFDASDEELLAAARRAGAAEMLGSMPGGPRTVLSRQYEGGRDLSGGQWQRVALARALHAVNAGASVMVLDEPTAQLDVRAEVEFFDRFLDITRGLTTVIISHRFSTVRRADQIVVLEHGRVAERGTHDQLLAAGGRYATLFRLQAERFTDETATPVLESTMDEVS</sequence>
<dbReference type="InterPro" id="IPR003439">
    <property type="entry name" value="ABC_transporter-like_ATP-bd"/>
</dbReference>
<evidence type="ECO:0000256" key="3">
    <source>
        <dbReference type="ARBA" id="ARBA00022741"/>
    </source>
</evidence>
<accession>A0ABR9L178</accession>
<name>A0ABR9L178_9PSEU</name>
<dbReference type="PROSITE" id="PS00211">
    <property type="entry name" value="ABC_TRANSPORTER_1"/>
    <property type="match status" value="1"/>
</dbReference>
<feature type="transmembrane region" description="Helical" evidence="7">
    <location>
        <begin position="30"/>
        <end position="55"/>
    </location>
</feature>
<dbReference type="SUPFAM" id="SSF52540">
    <property type="entry name" value="P-loop containing nucleoside triphosphate hydrolases"/>
    <property type="match status" value="1"/>
</dbReference>
<feature type="transmembrane region" description="Helical" evidence="7">
    <location>
        <begin position="67"/>
        <end position="85"/>
    </location>
</feature>
<comment type="subcellular location">
    <subcellularLocation>
        <location evidence="1">Cell membrane</location>
        <topology evidence="1">Multi-pass membrane protein</topology>
    </subcellularLocation>
</comment>
<protein>
    <submittedName>
        <fullName evidence="9">ATP-binding cassette subfamily B protein</fullName>
    </submittedName>
</protein>
<dbReference type="InterPro" id="IPR027417">
    <property type="entry name" value="P-loop_NTPase"/>
</dbReference>
<keyword evidence="5 7" id="KW-1133">Transmembrane helix</keyword>
<evidence type="ECO:0000256" key="6">
    <source>
        <dbReference type="ARBA" id="ARBA00023136"/>
    </source>
</evidence>
<organism evidence="9 10">
    <name type="scientific">Amycolatopsis roodepoortensis</name>
    <dbReference type="NCBI Taxonomy" id="700274"/>
    <lineage>
        <taxon>Bacteria</taxon>
        <taxon>Bacillati</taxon>
        <taxon>Actinomycetota</taxon>
        <taxon>Actinomycetes</taxon>
        <taxon>Pseudonocardiales</taxon>
        <taxon>Pseudonocardiaceae</taxon>
        <taxon>Amycolatopsis</taxon>
    </lineage>
</organism>
<evidence type="ECO:0000259" key="8">
    <source>
        <dbReference type="PROSITE" id="PS50893"/>
    </source>
</evidence>
<proteinExistence type="predicted"/>
<keyword evidence="3" id="KW-0547">Nucleotide-binding</keyword>
<feature type="domain" description="ABC transporter" evidence="8">
    <location>
        <begin position="360"/>
        <end position="603"/>
    </location>
</feature>
<comment type="caution">
    <text evidence="9">The sequence shown here is derived from an EMBL/GenBank/DDBJ whole genome shotgun (WGS) entry which is preliminary data.</text>
</comment>
<evidence type="ECO:0000256" key="7">
    <source>
        <dbReference type="SAM" id="Phobius"/>
    </source>
</evidence>
<dbReference type="PANTHER" id="PTHR24221">
    <property type="entry name" value="ATP-BINDING CASSETTE SUB-FAMILY B"/>
    <property type="match status" value="1"/>
</dbReference>